<protein>
    <recommendedName>
        <fullName evidence="5">VIR protein</fullName>
    </recommendedName>
</protein>
<evidence type="ECO:0000256" key="1">
    <source>
        <dbReference type="SAM" id="MobiDB-lite"/>
    </source>
</evidence>
<keyword evidence="2" id="KW-0812">Transmembrane</keyword>
<dbReference type="EMBL" id="KQ235436">
    <property type="protein sequence ID" value="KMZ98957.1"/>
    <property type="molecule type" value="Genomic_DNA"/>
</dbReference>
<proteinExistence type="predicted"/>
<evidence type="ECO:0008006" key="5">
    <source>
        <dbReference type="Google" id="ProtNLM"/>
    </source>
</evidence>
<evidence type="ECO:0000313" key="4">
    <source>
        <dbReference type="Proteomes" id="UP000053239"/>
    </source>
</evidence>
<keyword evidence="2" id="KW-1133">Transmembrane helix</keyword>
<dbReference type="AlphaFoldDB" id="A0A0J9TVU8"/>
<feature type="transmembrane region" description="Helical" evidence="2">
    <location>
        <begin position="12"/>
        <end position="30"/>
    </location>
</feature>
<sequence>MACSNHKGEVNFFFFIVIIFNNYIFNRIYFDYKCYYEVKDYYEKPYETDTPKEFFQEYNIREKYKSIFKIPNTFIHTLIKYLIYDRYSYSNGPIRCKYINYWLNEQIQKLYIYDITESNFYILKDIADDFARFRSGLKSYQANTCSTFFSYLPFHKYTTMHTLYDTYGLYHQINKKKNNLSLDNICNNFFLINHYYNSLLRDNKDDEDLYNNLNNFRGIVQEEMKKYKGKCSSDLSHLMPLKEFTRPPPKITDSGEGNSGLSLESKTALDKELKAKPEESDPEPKPELQREERELGVEKAQAPAPASHNSDTSHQIEVLSQKEGHQEEIPVKDHKEEIFPSVDLTNERRLTESSVQIDGMVYQQHGAVLSTSSPDGIKYQPYGTHVSATSPYGKEYQPRGDQVSASSPYGMEYQEHGDQVSASSPDGILQRINGAFSSISEYVEPVPLMGVSGGMGALYLLLRVL</sequence>
<feature type="region of interest" description="Disordered" evidence="1">
    <location>
        <begin position="239"/>
        <end position="315"/>
    </location>
</feature>
<evidence type="ECO:0000256" key="2">
    <source>
        <dbReference type="SAM" id="Phobius"/>
    </source>
</evidence>
<accession>A0A0J9TVU8</accession>
<reference evidence="3 4" key="1">
    <citation type="submission" date="2011-09" db="EMBL/GenBank/DDBJ databases">
        <title>The Genome Sequence of Plasmodium vivax North Korean.</title>
        <authorList>
            <consortium name="The Broad Institute Genome Sequencing Platform"/>
            <consortium name="The Broad Institute Genome Sequencing Center for Infectious Disease"/>
            <person name="Neafsey D."/>
            <person name="Carlton J."/>
            <person name="Barnwell J."/>
            <person name="Collins W."/>
            <person name="Escalante A."/>
            <person name="Mullikin J."/>
            <person name="Saul A."/>
            <person name="Guigo R."/>
            <person name="Camara F."/>
            <person name="Young S.K."/>
            <person name="Zeng Q."/>
            <person name="Gargeya S."/>
            <person name="Fitzgerald M."/>
            <person name="Haas B."/>
            <person name="Abouelleil A."/>
            <person name="Alvarado L."/>
            <person name="Arachchi H.M."/>
            <person name="Berlin A."/>
            <person name="Brown A."/>
            <person name="Chapman S.B."/>
            <person name="Chen Z."/>
            <person name="Dunbar C."/>
            <person name="Freedman E."/>
            <person name="Gearin G."/>
            <person name="Gellesch M."/>
            <person name="Goldberg J."/>
            <person name="Griggs A."/>
            <person name="Gujja S."/>
            <person name="Heiman D."/>
            <person name="Howarth C."/>
            <person name="Larson L."/>
            <person name="Lui A."/>
            <person name="MacDonald P.J.P."/>
            <person name="Montmayeur A."/>
            <person name="Murphy C."/>
            <person name="Neiman D."/>
            <person name="Pearson M."/>
            <person name="Priest M."/>
            <person name="Roberts A."/>
            <person name="Saif S."/>
            <person name="Shea T."/>
            <person name="Shenoy N."/>
            <person name="Sisk P."/>
            <person name="Stolte C."/>
            <person name="Sykes S."/>
            <person name="Wortman J."/>
            <person name="Nusbaum C."/>
            <person name="Birren B."/>
        </authorList>
    </citation>
    <scope>NUCLEOTIDE SEQUENCE [LARGE SCALE GENOMIC DNA]</scope>
    <source>
        <strain evidence="3 4">North Korean</strain>
    </source>
</reference>
<gene>
    <name evidence="3" type="ORF">PVNG_05669</name>
</gene>
<feature type="compositionally biased region" description="Basic and acidic residues" evidence="1">
    <location>
        <begin position="267"/>
        <end position="297"/>
    </location>
</feature>
<name>A0A0J9TVU8_PLAVI</name>
<feature type="compositionally biased region" description="Low complexity" evidence="1">
    <location>
        <begin position="254"/>
        <end position="265"/>
    </location>
</feature>
<organism evidence="3 4">
    <name type="scientific">Plasmodium vivax North Korean</name>
    <dbReference type="NCBI Taxonomy" id="1035514"/>
    <lineage>
        <taxon>Eukaryota</taxon>
        <taxon>Sar</taxon>
        <taxon>Alveolata</taxon>
        <taxon>Apicomplexa</taxon>
        <taxon>Aconoidasida</taxon>
        <taxon>Haemosporida</taxon>
        <taxon>Plasmodiidae</taxon>
        <taxon>Plasmodium</taxon>
        <taxon>Plasmodium (Plasmodium)</taxon>
    </lineage>
</organism>
<keyword evidence="2" id="KW-0472">Membrane</keyword>
<evidence type="ECO:0000313" key="3">
    <source>
        <dbReference type="EMBL" id="KMZ98957.1"/>
    </source>
</evidence>
<dbReference type="OrthoDB" id="389062at2759"/>
<dbReference type="Proteomes" id="UP000053239">
    <property type="component" value="Unassembled WGS sequence"/>
</dbReference>